<dbReference type="Pfam" id="PF13175">
    <property type="entry name" value="AAA_15"/>
    <property type="match status" value="2"/>
</dbReference>
<dbReference type="Gene3D" id="3.40.50.300">
    <property type="entry name" value="P-loop containing nucleotide triphosphate hydrolases"/>
    <property type="match status" value="1"/>
</dbReference>
<sequence length="566" mass="64077">MTTKHSFVGAELQIKNISVRGYRTIKDELSFPLDRLITLVGPNNAGKTNTLKSIQLFFTGYENKLNYSYDQDICRGEKSLRTNIQITIGDFEDSDTVDLIKQIRSTLDVSAGSEAEIVLYLTFSENSNPVYRVFPNVRRPKGSDGAAYSRLEKRLFENILAKFSIHYIPSEKSISDLYEGLVMPYLFQRMYDVLAPNLSALDMALMQASKEINEVLESGRLGSFKTSFELPKAPSDFFRNVEFNLKDANTTSVFQKGMGIQSAVLLSSFCWISQQEKSNGKLPLWLLEEPECYLHPELATQCLSLLKTLSAHSQVIVTTHSLGFVPQDPEKILGVSLEAGWTKASPFKTYHEATKQIRTSLGVRFSDYYNFSEFNILVEGQTDRKYLNFVIEAVRSNEAESINFPTLLSSGLSIHDYGGVKGIEGFLRATFEFITTERASISLLDGDDAGDKARKDLQQFFGRKGIPFQPNADFAIVRDRFAIEGLLPDEWIKEVSAAHPGWLEGYAEDAAGAILPFKVKDNNKEQYFNWFKNKAVDSDIKEWFDRWRPILDVCEKSLKKQGENLY</sequence>
<dbReference type="InterPro" id="IPR041685">
    <property type="entry name" value="AAA_GajA/Old/RecF-like"/>
</dbReference>
<dbReference type="EMBL" id="BSNZ01000027">
    <property type="protein sequence ID" value="GLQ85804.1"/>
    <property type="molecule type" value="Genomic_DNA"/>
</dbReference>
<feature type="domain" description="Endonuclease GajA/Old nuclease/RecF-like AAA" evidence="1">
    <location>
        <begin position="14"/>
        <end position="161"/>
    </location>
</feature>
<proteinExistence type="predicted"/>
<dbReference type="RefSeq" id="WP_141354329.1">
    <property type="nucleotide sequence ID" value="NZ_BARA01000027.1"/>
</dbReference>
<dbReference type="PANTHER" id="PTHR43581:SF2">
    <property type="entry name" value="EXCINUCLEASE ATPASE SUBUNIT"/>
    <property type="match status" value="1"/>
</dbReference>
<dbReference type="SUPFAM" id="SSF52540">
    <property type="entry name" value="P-loop containing nucleoside triphosphate hydrolases"/>
    <property type="match status" value="1"/>
</dbReference>
<evidence type="ECO:0000313" key="2">
    <source>
        <dbReference type="EMBL" id="GLQ85804.1"/>
    </source>
</evidence>
<dbReference type="AlphaFoldDB" id="A0AA37SJ44"/>
<feature type="domain" description="Endonuclease GajA/Old nuclease/RecF-like AAA" evidence="1">
    <location>
        <begin position="209"/>
        <end position="325"/>
    </location>
</feature>
<accession>A0AA37SJ44</accession>
<dbReference type="PANTHER" id="PTHR43581">
    <property type="entry name" value="ATP/GTP PHOSPHATASE"/>
    <property type="match status" value="1"/>
</dbReference>
<gene>
    <name evidence="2" type="ORF">GCM10007872_27140</name>
</gene>
<protein>
    <recommendedName>
        <fullName evidence="1">Endonuclease GajA/Old nuclease/RecF-like AAA domain-containing protein</fullName>
    </recommendedName>
</protein>
<dbReference type="InterPro" id="IPR027417">
    <property type="entry name" value="P-loop_NTPase"/>
</dbReference>
<comment type="caution">
    <text evidence="2">The sequence shown here is derived from an EMBL/GenBank/DDBJ whole genome shotgun (WGS) entry which is preliminary data.</text>
</comment>
<keyword evidence="3" id="KW-1185">Reference proteome</keyword>
<dbReference type="Proteomes" id="UP001156708">
    <property type="component" value="Unassembled WGS sequence"/>
</dbReference>
<dbReference type="InterPro" id="IPR051396">
    <property type="entry name" value="Bact_Antivir_Def_Nuclease"/>
</dbReference>
<evidence type="ECO:0000313" key="3">
    <source>
        <dbReference type="Proteomes" id="UP001156708"/>
    </source>
</evidence>
<reference evidence="3" key="1">
    <citation type="journal article" date="2019" name="Int. J. Syst. Evol. Microbiol.">
        <title>The Global Catalogue of Microorganisms (GCM) 10K type strain sequencing project: providing services to taxonomists for standard genome sequencing and annotation.</title>
        <authorList>
            <consortium name="The Broad Institute Genomics Platform"/>
            <consortium name="The Broad Institute Genome Sequencing Center for Infectious Disease"/>
            <person name="Wu L."/>
            <person name="Ma J."/>
        </authorList>
    </citation>
    <scope>NUCLEOTIDE SEQUENCE [LARGE SCALE GENOMIC DNA]</scope>
    <source>
        <strain evidence="3">NBRC 12467</strain>
    </source>
</reference>
<evidence type="ECO:0000259" key="1">
    <source>
        <dbReference type="Pfam" id="PF13175"/>
    </source>
</evidence>
<organism evidence="2 3">
    <name type="scientific">Gluconobacter sphaericus NBRC 12467</name>
    <dbReference type="NCBI Taxonomy" id="1307951"/>
    <lineage>
        <taxon>Bacteria</taxon>
        <taxon>Pseudomonadati</taxon>
        <taxon>Pseudomonadota</taxon>
        <taxon>Alphaproteobacteria</taxon>
        <taxon>Acetobacterales</taxon>
        <taxon>Acetobacteraceae</taxon>
        <taxon>Gluconobacter</taxon>
    </lineage>
</organism>
<name>A0AA37SJ44_9PROT</name>